<dbReference type="InterPro" id="IPR015424">
    <property type="entry name" value="PyrdxlP-dep_Trfase"/>
</dbReference>
<dbReference type="OrthoDB" id="9763453at2"/>
<evidence type="ECO:0000256" key="3">
    <source>
        <dbReference type="ARBA" id="ARBA00022576"/>
    </source>
</evidence>
<keyword evidence="3 7" id="KW-0032">Aminotransferase</keyword>
<dbReference type="AlphaFoldDB" id="A0A6L5JWP5"/>
<dbReference type="GO" id="GO:0030170">
    <property type="term" value="F:pyridoxal phosphate binding"/>
    <property type="evidence" value="ECO:0007669"/>
    <property type="project" value="InterPro"/>
</dbReference>
<dbReference type="NCBIfam" id="NF006569">
    <property type="entry name" value="PRK09082.1"/>
    <property type="match status" value="1"/>
</dbReference>
<dbReference type="FunFam" id="3.40.640.10:FF:000033">
    <property type="entry name" value="Aspartate aminotransferase"/>
    <property type="match status" value="1"/>
</dbReference>
<evidence type="ECO:0000313" key="7">
    <source>
        <dbReference type="EMBL" id="MQY50608.1"/>
    </source>
</evidence>
<dbReference type="InterPro" id="IPR015421">
    <property type="entry name" value="PyrdxlP-dep_Trfase_major"/>
</dbReference>
<sequence>MNAPVSEAPVIASRPHLSAIGTTIFTVMSALANECGAINLSQGFPDFQAEPALFDAAHRAMLAGRNQYPPMIGTAELRRAIADKVAALYATTVDADSEITVTAGATQAIFTAIAAFVGPGDEVIVFEPVYDSYAPAIETVGGRVVHAQLAVPDFRPDWPQVAALITPRTRMIIINSPHNPTGALLGADDLDALAALVHGTGIVVLSDEVYEHMVYDGARHLSVVAHPALAARSIVVSSFGKTYHITGWKIGYVMAPAALTRDFRKMHQFNVFTVNTPCQLAIADYMREARRHLELAAFYTEKRDFFRAQLADSRFELLPCRGSYFQLARYDAISDLPDDEFALWLTREAGVAAIPLSAFYGGERVEAARAARLVRFCFAKQETTLAAAGERLRRL</sequence>
<dbReference type="PANTHER" id="PTHR43807">
    <property type="entry name" value="FI04487P"/>
    <property type="match status" value="1"/>
</dbReference>
<accession>A0A6L5JWP5</accession>
<feature type="domain" description="Aminotransferase class I/classII large" evidence="6">
    <location>
        <begin position="38"/>
        <end position="385"/>
    </location>
</feature>
<gene>
    <name evidence="7" type="ORF">GHK24_02290</name>
</gene>
<dbReference type="GO" id="GO:0005737">
    <property type="term" value="C:cytoplasm"/>
    <property type="evidence" value="ECO:0007669"/>
    <property type="project" value="TreeGrafter"/>
</dbReference>
<dbReference type="EMBL" id="WIXJ01000001">
    <property type="protein sequence ID" value="MQY50608.1"/>
    <property type="molecule type" value="Genomic_DNA"/>
</dbReference>
<evidence type="ECO:0000256" key="1">
    <source>
        <dbReference type="ARBA" id="ARBA00001933"/>
    </source>
</evidence>
<evidence type="ECO:0000259" key="6">
    <source>
        <dbReference type="Pfam" id="PF00155"/>
    </source>
</evidence>
<evidence type="ECO:0000313" key="8">
    <source>
        <dbReference type="Proteomes" id="UP000480275"/>
    </source>
</evidence>
<dbReference type="Gene3D" id="3.40.640.10">
    <property type="entry name" value="Type I PLP-dependent aspartate aminotransferase-like (Major domain)"/>
    <property type="match status" value="1"/>
</dbReference>
<keyword evidence="4" id="KW-0808">Transferase</keyword>
<proteinExistence type="inferred from homology"/>
<dbReference type="Pfam" id="PF00155">
    <property type="entry name" value="Aminotran_1_2"/>
    <property type="match status" value="1"/>
</dbReference>
<reference evidence="7 8" key="1">
    <citation type="submission" date="2019-10" db="EMBL/GenBank/DDBJ databases">
        <title>Whole-genome sequence of the purple nonsulfur photosynthetic bacterium Rhodocyclus tenuis.</title>
        <authorList>
            <person name="Kyndt J.A."/>
            <person name="Meyer T.E."/>
        </authorList>
    </citation>
    <scope>NUCLEOTIDE SEQUENCE [LARGE SCALE GENOMIC DNA]</scope>
    <source>
        <strain evidence="7 8">DSM 110</strain>
    </source>
</reference>
<comment type="similarity">
    <text evidence="2">Belongs to the class-I pyridoxal-phosphate-dependent aminotransferase family.</text>
</comment>
<organism evidence="7 8">
    <name type="scientific">Rhodocyclus tenuis</name>
    <name type="common">Rhodospirillum tenue</name>
    <dbReference type="NCBI Taxonomy" id="1066"/>
    <lineage>
        <taxon>Bacteria</taxon>
        <taxon>Pseudomonadati</taxon>
        <taxon>Pseudomonadota</taxon>
        <taxon>Betaproteobacteria</taxon>
        <taxon>Rhodocyclales</taxon>
        <taxon>Rhodocyclaceae</taxon>
        <taxon>Rhodocyclus</taxon>
    </lineage>
</organism>
<name>A0A6L5JWP5_RHOTE</name>
<dbReference type="InterPro" id="IPR015422">
    <property type="entry name" value="PyrdxlP-dep_Trfase_small"/>
</dbReference>
<dbReference type="SUPFAM" id="SSF53383">
    <property type="entry name" value="PLP-dependent transferases"/>
    <property type="match status" value="1"/>
</dbReference>
<keyword evidence="5" id="KW-0663">Pyridoxal phosphate</keyword>
<dbReference type="GO" id="GO:0016212">
    <property type="term" value="F:kynurenine-oxoglutarate transaminase activity"/>
    <property type="evidence" value="ECO:0007669"/>
    <property type="project" value="TreeGrafter"/>
</dbReference>
<dbReference type="Proteomes" id="UP000480275">
    <property type="component" value="Unassembled WGS sequence"/>
</dbReference>
<evidence type="ECO:0000256" key="2">
    <source>
        <dbReference type="ARBA" id="ARBA00007441"/>
    </source>
</evidence>
<dbReference type="Gene3D" id="3.90.1150.10">
    <property type="entry name" value="Aspartate Aminotransferase, domain 1"/>
    <property type="match status" value="1"/>
</dbReference>
<protein>
    <submittedName>
        <fullName evidence="7">Aminotransferase class I/II-fold pyridoxal phosphate-dependent enzyme</fullName>
    </submittedName>
</protein>
<comment type="cofactor">
    <cofactor evidence="1">
        <name>pyridoxal 5'-phosphate</name>
        <dbReference type="ChEBI" id="CHEBI:597326"/>
    </cofactor>
</comment>
<dbReference type="InterPro" id="IPR004839">
    <property type="entry name" value="Aminotransferase_I/II_large"/>
</dbReference>
<dbReference type="InterPro" id="IPR051326">
    <property type="entry name" value="Kynurenine-oxoglutarate_AT"/>
</dbReference>
<comment type="caution">
    <text evidence="7">The sequence shown here is derived from an EMBL/GenBank/DDBJ whole genome shotgun (WGS) entry which is preliminary data.</text>
</comment>
<evidence type="ECO:0000256" key="4">
    <source>
        <dbReference type="ARBA" id="ARBA00022679"/>
    </source>
</evidence>
<dbReference type="PANTHER" id="PTHR43807:SF20">
    <property type="entry name" value="FI04487P"/>
    <property type="match status" value="1"/>
</dbReference>
<dbReference type="CDD" id="cd00609">
    <property type="entry name" value="AAT_like"/>
    <property type="match status" value="1"/>
</dbReference>
<evidence type="ECO:0000256" key="5">
    <source>
        <dbReference type="ARBA" id="ARBA00022898"/>
    </source>
</evidence>